<gene>
    <name evidence="7" type="ORF">IM45_093</name>
</gene>
<keyword evidence="1 4" id="KW-0547">Nucleotide-binding</keyword>
<dbReference type="eggNOG" id="COG1660">
    <property type="taxonomic scope" value="Bacteria"/>
</dbReference>
<dbReference type="PANTHER" id="PTHR30448:SF0">
    <property type="entry name" value="RNASE ADAPTER PROTEIN RAPZ"/>
    <property type="match status" value="1"/>
</dbReference>
<sequence length="287" mass="32969">MVMVLMIVSGRSGSGKSVALRALEDMGFYCVDNLPVMLLPQLASTFAEGHISAAVSLDVRNMPSSSEMFENTMTNLFLLQAFIPQILFLDAERHTLIRRYSDTRRRHPLSNRNLSLENAIDEEKKLLEPLRSRADLFIDTSDMSVHELAEMLRTRILGKRERELTMVFESFGYKHGIPIDADYVFDVRFLPNPHWDPKLRQMIGLDQPVVAFLDRHTEVHNFISQTSSYLELWLPMLETNNRSYLTVAIGCTGGKHRSVYIAEQLADYFRSRGKNVQSRHRTLEKCS</sequence>
<dbReference type="Pfam" id="PF03668">
    <property type="entry name" value="RapZ-like_N"/>
    <property type="match status" value="1"/>
</dbReference>
<evidence type="ECO:0000313" key="8">
    <source>
        <dbReference type="Proteomes" id="UP000067325"/>
    </source>
</evidence>
<dbReference type="PANTHER" id="PTHR30448">
    <property type="entry name" value="RNASE ADAPTER PROTEIN RAPZ"/>
    <property type="match status" value="1"/>
</dbReference>
<evidence type="ECO:0000313" key="7">
    <source>
        <dbReference type="EMBL" id="AIN46932.1"/>
    </source>
</evidence>
<dbReference type="InterPro" id="IPR053930">
    <property type="entry name" value="RapZ-like_N"/>
</dbReference>
<dbReference type="PIRSF" id="PIRSF005052">
    <property type="entry name" value="P-loopkin"/>
    <property type="match status" value="1"/>
</dbReference>
<organism evidence="7 8">
    <name type="scientific">Candidatus Palibaumannia cicadellinicola</name>
    <dbReference type="NCBI Taxonomy" id="186490"/>
    <lineage>
        <taxon>Bacteria</taxon>
        <taxon>Pseudomonadati</taxon>
        <taxon>Pseudomonadota</taxon>
        <taxon>Gammaproteobacteria</taxon>
        <taxon>Candidatus Palibaumannia</taxon>
    </lineage>
</organism>
<evidence type="ECO:0000256" key="3">
    <source>
        <dbReference type="ARBA" id="ARBA00023134"/>
    </source>
</evidence>
<keyword evidence="2 4" id="KW-0067">ATP-binding</keyword>
<evidence type="ECO:0000256" key="1">
    <source>
        <dbReference type="ARBA" id="ARBA00022741"/>
    </source>
</evidence>
<dbReference type="InterPro" id="IPR027417">
    <property type="entry name" value="P-loop_NTPase"/>
</dbReference>
<dbReference type="AlphaFoldDB" id="A0A088MXC1"/>
<name>A0A088MXC1_9GAMM</name>
<feature type="binding site" evidence="4">
    <location>
        <begin position="10"/>
        <end position="17"/>
    </location>
    <ligand>
        <name>ATP</name>
        <dbReference type="ChEBI" id="CHEBI:30616"/>
    </ligand>
</feature>
<dbReference type="HAMAP" id="MF_00636">
    <property type="entry name" value="RapZ_like"/>
    <property type="match status" value="1"/>
</dbReference>
<dbReference type="SUPFAM" id="SSF52540">
    <property type="entry name" value="P-loop containing nucleoside triphosphate hydrolases"/>
    <property type="match status" value="1"/>
</dbReference>
<evidence type="ECO:0000259" key="5">
    <source>
        <dbReference type="Pfam" id="PF03668"/>
    </source>
</evidence>
<dbReference type="InterPro" id="IPR005337">
    <property type="entry name" value="RapZ-like"/>
</dbReference>
<feature type="binding site" evidence="4">
    <location>
        <begin position="58"/>
        <end position="61"/>
    </location>
    <ligand>
        <name>GTP</name>
        <dbReference type="ChEBI" id="CHEBI:37565"/>
    </ligand>
</feature>
<dbReference type="KEGG" id="bcib:IM45_093"/>
<protein>
    <submittedName>
        <fullName evidence="7">Nucleotide-binding protein</fullName>
    </submittedName>
</protein>
<dbReference type="NCBIfam" id="NF003828">
    <property type="entry name" value="PRK05416.1"/>
    <property type="match status" value="1"/>
</dbReference>
<evidence type="ECO:0000259" key="6">
    <source>
        <dbReference type="Pfam" id="PF22740"/>
    </source>
</evidence>
<feature type="domain" description="RapZ-like N-terminal" evidence="5">
    <location>
        <begin position="3"/>
        <end position="159"/>
    </location>
</feature>
<proteinExistence type="inferred from homology"/>
<reference evidence="7 8" key="1">
    <citation type="journal article" date="2014" name="MBio">
        <title>Differential genome evolution between companion symbionts in an insect-bacterial symbiosis.</title>
        <authorList>
            <person name="Bennett G.M."/>
            <person name="McCutcheon J.P."/>
            <person name="MacDonald B.R."/>
            <person name="Romanovicz D."/>
            <person name="Moran N.A."/>
        </authorList>
    </citation>
    <scope>NUCLEOTIDE SEQUENCE [LARGE SCALE GENOMIC DNA]</scope>
    <source>
        <strain evidence="7 8">BGSS</strain>
    </source>
</reference>
<dbReference type="GO" id="GO:0005524">
    <property type="term" value="F:ATP binding"/>
    <property type="evidence" value="ECO:0007669"/>
    <property type="project" value="UniProtKB-UniRule"/>
</dbReference>
<dbReference type="EMBL" id="CP008985">
    <property type="protein sequence ID" value="AIN46932.1"/>
    <property type="molecule type" value="Genomic_DNA"/>
</dbReference>
<feature type="domain" description="RapZ C-terminal" evidence="6">
    <location>
        <begin position="165"/>
        <end position="283"/>
    </location>
</feature>
<dbReference type="Pfam" id="PF22740">
    <property type="entry name" value="PapZ_C"/>
    <property type="match status" value="1"/>
</dbReference>
<evidence type="ECO:0000256" key="2">
    <source>
        <dbReference type="ARBA" id="ARBA00022840"/>
    </source>
</evidence>
<accession>A0A088MXC1</accession>
<dbReference type="Proteomes" id="UP000067325">
    <property type="component" value="Chromosome"/>
</dbReference>
<keyword evidence="3 4" id="KW-0342">GTP-binding</keyword>
<dbReference type="GO" id="GO:0005525">
    <property type="term" value="F:GTP binding"/>
    <property type="evidence" value="ECO:0007669"/>
    <property type="project" value="UniProtKB-UniRule"/>
</dbReference>
<evidence type="ECO:0000256" key="4">
    <source>
        <dbReference type="HAMAP-Rule" id="MF_00636"/>
    </source>
</evidence>
<dbReference type="InterPro" id="IPR053931">
    <property type="entry name" value="RapZ_C"/>
</dbReference>